<dbReference type="EMBL" id="VJMH01006714">
    <property type="protein sequence ID" value="KAF0688625.1"/>
    <property type="molecule type" value="Genomic_DNA"/>
</dbReference>
<dbReference type="UniPathway" id="UPA00378"/>
<accession>A0A485LDG3</accession>
<dbReference type="GO" id="GO:0008250">
    <property type="term" value="C:oligosaccharyltransferase complex"/>
    <property type="evidence" value="ECO:0007669"/>
    <property type="project" value="InterPro"/>
</dbReference>
<evidence type="ECO:0000256" key="11">
    <source>
        <dbReference type="ARBA" id="ARBA00032139"/>
    </source>
</evidence>
<comment type="pathway">
    <text evidence="3">Protein modification; protein glycosylation.</text>
</comment>
<comment type="similarity">
    <text evidence="4">Belongs to the SWP1 family.</text>
</comment>
<evidence type="ECO:0000256" key="1">
    <source>
        <dbReference type="ARBA" id="ARBA00002791"/>
    </source>
</evidence>
<proteinExistence type="inferred from homology"/>
<evidence type="ECO:0000256" key="13">
    <source>
        <dbReference type="SAM" id="SignalP"/>
    </source>
</evidence>
<comment type="function">
    <text evidence="1">Subunit of the oligosaccharyl transferase (OST) complex that catalyzes the initial transfer of a defined glycan (Glc(3)Man(9)GlcNAc(2) in eukaryotes) from the lipid carrier dolichol-pyrophosphate to an asparagine residue within an Asn-X-Ser/Thr consensus motif in nascent polypeptide chains, the first step in protein N-glycosylation. N-glycosylation occurs cotranslationally and the complex associates with the Sec61 complex at the channel-forming translocon complex that mediates protein translocation across the endoplasmic reticulum (ER). All subunits are required for a maximal enzyme activity.</text>
</comment>
<protein>
    <recommendedName>
        <fullName evidence="11">Ribophorin II</fullName>
    </recommendedName>
    <alternativeName>
        <fullName evidence="10">Ribophorin-2</fullName>
    </alternativeName>
</protein>
<keyword evidence="18" id="KW-1185">Reference proteome</keyword>
<dbReference type="AlphaFoldDB" id="A0A485LDG3"/>
<evidence type="ECO:0000259" key="15">
    <source>
        <dbReference type="Pfam" id="PF25147"/>
    </source>
</evidence>
<keyword evidence="6 13" id="KW-0732">Signal</keyword>
<gene>
    <name evidence="17" type="primary">Aste57867_19798</name>
    <name evidence="16" type="ORF">As57867_019733</name>
    <name evidence="17" type="ORF">ASTE57867_19798</name>
</gene>
<evidence type="ECO:0000256" key="5">
    <source>
        <dbReference type="ARBA" id="ARBA00022692"/>
    </source>
</evidence>
<keyword evidence="8 12" id="KW-1133">Transmembrane helix</keyword>
<feature type="domain" description="Ribophorin II C-terminal" evidence="15">
    <location>
        <begin position="263"/>
        <end position="359"/>
    </location>
</feature>
<feature type="transmembrane region" description="Helical" evidence="12">
    <location>
        <begin position="338"/>
        <end position="356"/>
    </location>
</feature>
<evidence type="ECO:0000256" key="4">
    <source>
        <dbReference type="ARBA" id="ARBA00009038"/>
    </source>
</evidence>
<evidence type="ECO:0000313" key="17">
    <source>
        <dbReference type="EMBL" id="VFT96496.1"/>
    </source>
</evidence>
<dbReference type="Pfam" id="PF25147">
    <property type="entry name" value="Ribophorin_II_C"/>
    <property type="match status" value="1"/>
</dbReference>
<keyword evidence="9 12" id="KW-0472">Membrane</keyword>
<comment type="subcellular location">
    <subcellularLocation>
        <location evidence="2">Endoplasmic reticulum membrane</location>
        <topology evidence="2">Multi-pass membrane protein</topology>
    </subcellularLocation>
</comment>
<evidence type="ECO:0000256" key="7">
    <source>
        <dbReference type="ARBA" id="ARBA00022824"/>
    </source>
</evidence>
<feature type="signal peptide" evidence="13">
    <location>
        <begin position="1"/>
        <end position="19"/>
    </location>
</feature>
<evidence type="ECO:0000256" key="9">
    <source>
        <dbReference type="ARBA" id="ARBA00023136"/>
    </source>
</evidence>
<organism evidence="17 18">
    <name type="scientific">Aphanomyces stellatus</name>
    <dbReference type="NCBI Taxonomy" id="120398"/>
    <lineage>
        <taxon>Eukaryota</taxon>
        <taxon>Sar</taxon>
        <taxon>Stramenopiles</taxon>
        <taxon>Oomycota</taxon>
        <taxon>Saprolegniomycetes</taxon>
        <taxon>Saprolegniales</taxon>
        <taxon>Verrucalvaceae</taxon>
        <taxon>Aphanomyces</taxon>
    </lineage>
</organism>
<evidence type="ECO:0000256" key="12">
    <source>
        <dbReference type="SAM" id="Phobius"/>
    </source>
</evidence>
<feature type="transmembrane region" description="Helical" evidence="12">
    <location>
        <begin position="271"/>
        <end position="292"/>
    </location>
</feature>
<dbReference type="PANTHER" id="PTHR12640">
    <property type="entry name" value="RIBOPHORIN II"/>
    <property type="match status" value="1"/>
</dbReference>
<evidence type="ECO:0000313" key="18">
    <source>
        <dbReference type="Proteomes" id="UP000332933"/>
    </source>
</evidence>
<dbReference type="Pfam" id="PF23860">
    <property type="entry name" value="Ribophorin_II_3rd"/>
    <property type="match status" value="1"/>
</dbReference>
<dbReference type="InterPro" id="IPR056790">
    <property type="entry name" value="Ribophorin_II_C"/>
</dbReference>
<dbReference type="Proteomes" id="UP000332933">
    <property type="component" value="Unassembled WGS sequence"/>
</dbReference>
<evidence type="ECO:0000256" key="2">
    <source>
        <dbReference type="ARBA" id="ARBA00004477"/>
    </source>
</evidence>
<keyword evidence="5 12" id="KW-0812">Transmembrane</keyword>
<keyword evidence="7" id="KW-0256">Endoplasmic reticulum</keyword>
<dbReference type="PANTHER" id="PTHR12640:SF0">
    <property type="entry name" value="DOLICHYL-DIPHOSPHOOLIGOSACCHARIDE--PROTEIN GLYCOSYLTRANSFERASE SUBUNIT 2"/>
    <property type="match status" value="1"/>
</dbReference>
<dbReference type="OrthoDB" id="432292at2759"/>
<evidence type="ECO:0000256" key="6">
    <source>
        <dbReference type="ARBA" id="ARBA00022729"/>
    </source>
</evidence>
<feature type="domain" description="Ribophorin II third" evidence="14">
    <location>
        <begin position="128"/>
        <end position="226"/>
    </location>
</feature>
<feature type="transmembrane region" description="Helical" evidence="12">
    <location>
        <begin position="304"/>
        <end position="326"/>
    </location>
</feature>
<evidence type="ECO:0000256" key="8">
    <source>
        <dbReference type="ARBA" id="ARBA00022989"/>
    </source>
</evidence>
<evidence type="ECO:0000256" key="10">
    <source>
        <dbReference type="ARBA" id="ARBA00030078"/>
    </source>
</evidence>
<reference evidence="17 18" key="1">
    <citation type="submission" date="2019-03" db="EMBL/GenBank/DDBJ databases">
        <authorList>
            <person name="Gaulin E."/>
            <person name="Dumas B."/>
        </authorList>
    </citation>
    <scope>NUCLEOTIDE SEQUENCE [LARGE SCALE GENOMIC DNA]</scope>
    <source>
        <strain evidence="17">CBS 568.67</strain>
    </source>
</reference>
<evidence type="ECO:0000313" key="16">
    <source>
        <dbReference type="EMBL" id="KAF0688625.1"/>
    </source>
</evidence>
<evidence type="ECO:0000259" key="14">
    <source>
        <dbReference type="Pfam" id="PF23860"/>
    </source>
</evidence>
<dbReference type="InterPro" id="IPR055374">
    <property type="entry name" value="Ribophorin_II_3rd"/>
</dbReference>
<evidence type="ECO:0000256" key="3">
    <source>
        <dbReference type="ARBA" id="ARBA00004922"/>
    </source>
</evidence>
<name>A0A485LDG3_9STRA</name>
<dbReference type="GO" id="GO:0006487">
    <property type="term" value="P:protein N-linked glycosylation"/>
    <property type="evidence" value="ECO:0007669"/>
    <property type="project" value="TreeGrafter"/>
</dbReference>
<dbReference type="EMBL" id="CAADRA010006737">
    <property type="protein sequence ID" value="VFT96496.1"/>
    <property type="molecule type" value="Genomic_DNA"/>
</dbReference>
<reference evidence="16" key="2">
    <citation type="submission" date="2019-06" db="EMBL/GenBank/DDBJ databases">
        <title>Genomics analysis of Aphanomyces spp. identifies a new class of oomycete effector associated with host adaptation.</title>
        <authorList>
            <person name="Gaulin E."/>
        </authorList>
    </citation>
    <scope>NUCLEOTIDE SEQUENCE</scope>
    <source>
        <strain evidence="16">CBS 578.67</strain>
    </source>
</reference>
<sequence length="366" mass="38990">MCCRWLLAVAICLVVSVYASIELQNPVNRGNQEVQFVLTGATDPVLKSLKNAAQETIASDETWIAGDGTFTFTLDAAKAVPGLYKLHVVDGKASKVFHATLTTRVQVATAVVQGESLAPGSKLTAVPALESASGDTFAVDVSLTAPGSSMPLLAHQAFLRFTHRATNVDTTFILAPRSHNQLVTTVHIGSESHTFSYLSGIHDMQLIFGDAMFENAIVWDIGAVDLTLGAAPIPPPLPLYTKPLLHESDVTLHALPEITHVMRPPAPRPPAALSMVFTALVLAPLVGFVFFLHQHGAALSKFPSGVGALWSIGFLASVAAILGLYVTYWVQLTMLDTLGYLGVLAPVAFLCGHQALRSLVPKPKQD</sequence>
<dbReference type="InterPro" id="IPR008814">
    <property type="entry name" value="Swp1"/>
</dbReference>
<feature type="chain" id="PRO_5044088699" description="Ribophorin II" evidence="13">
    <location>
        <begin position="20"/>
        <end position="366"/>
    </location>
</feature>